<reference evidence="1" key="1">
    <citation type="journal article" date="2021" name="Environ. Microbiol.">
        <title>Gene family expansions and transcriptome signatures uncover fungal adaptations to wood decay.</title>
        <authorList>
            <person name="Hage H."/>
            <person name="Miyauchi S."/>
            <person name="Viragh M."/>
            <person name="Drula E."/>
            <person name="Min B."/>
            <person name="Chaduli D."/>
            <person name="Navarro D."/>
            <person name="Favel A."/>
            <person name="Norest M."/>
            <person name="Lesage-Meessen L."/>
            <person name="Balint B."/>
            <person name="Merenyi Z."/>
            <person name="de Eugenio L."/>
            <person name="Morin E."/>
            <person name="Martinez A.T."/>
            <person name="Baldrian P."/>
            <person name="Stursova M."/>
            <person name="Martinez M.J."/>
            <person name="Novotny C."/>
            <person name="Magnuson J.K."/>
            <person name="Spatafora J.W."/>
            <person name="Maurice S."/>
            <person name="Pangilinan J."/>
            <person name="Andreopoulos W."/>
            <person name="LaButti K."/>
            <person name="Hundley H."/>
            <person name="Na H."/>
            <person name="Kuo A."/>
            <person name="Barry K."/>
            <person name="Lipzen A."/>
            <person name="Henrissat B."/>
            <person name="Riley R."/>
            <person name="Ahrendt S."/>
            <person name="Nagy L.G."/>
            <person name="Grigoriev I.V."/>
            <person name="Martin F."/>
            <person name="Rosso M.N."/>
        </authorList>
    </citation>
    <scope>NUCLEOTIDE SEQUENCE</scope>
    <source>
        <strain evidence="1">CBS 384.51</strain>
    </source>
</reference>
<dbReference type="EMBL" id="MU274904">
    <property type="protein sequence ID" value="KAI0092309.1"/>
    <property type="molecule type" value="Genomic_DNA"/>
</dbReference>
<gene>
    <name evidence="1" type="ORF">BDY19DRAFT_884227</name>
</gene>
<name>A0ACB8UDK6_9APHY</name>
<dbReference type="Proteomes" id="UP001055072">
    <property type="component" value="Unassembled WGS sequence"/>
</dbReference>
<proteinExistence type="predicted"/>
<keyword evidence="2" id="KW-1185">Reference proteome</keyword>
<sequence>MTPSPATPALRYAGWVTEVVSPIKDFIDDTVDPRDLYADLQEVAEGESGSVFAARVVRSSNAQDYIAIKQVALLPSGSPKLIDLERELRLMKRLRHSNILTMDMLYVDLVEDSLWISMALMDRSLADVLDLAEDGIQVDEKCITRLAKDTLMALSFLRAQGIAHRDVRSDNLLINHSGNVKLADFSNAVKVLPNQPLCDEPAGVIYWQVCTDRPGPYDPLKVDVWSLGATVWEMAQAQPPFADITDASQIGDTLPPLDSPESFSRSFHDFLQLCSQPRSSRPDPEDLLHTPFIRNANDRSVVAELLLRCRSTEEDLAKRLSVVSQRTVCP</sequence>
<accession>A0ACB8UDK6</accession>
<protein>
    <submittedName>
        <fullName evidence="1">Kinase-like protein</fullName>
    </submittedName>
</protein>
<evidence type="ECO:0000313" key="2">
    <source>
        <dbReference type="Proteomes" id="UP001055072"/>
    </source>
</evidence>
<evidence type="ECO:0000313" key="1">
    <source>
        <dbReference type="EMBL" id="KAI0092309.1"/>
    </source>
</evidence>
<organism evidence="1 2">
    <name type="scientific">Irpex rosettiformis</name>
    <dbReference type="NCBI Taxonomy" id="378272"/>
    <lineage>
        <taxon>Eukaryota</taxon>
        <taxon>Fungi</taxon>
        <taxon>Dikarya</taxon>
        <taxon>Basidiomycota</taxon>
        <taxon>Agaricomycotina</taxon>
        <taxon>Agaricomycetes</taxon>
        <taxon>Polyporales</taxon>
        <taxon>Irpicaceae</taxon>
        <taxon>Irpex</taxon>
    </lineage>
</organism>
<comment type="caution">
    <text evidence="1">The sequence shown here is derived from an EMBL/GenBank/DDBJ whole genome shotgun (WGS) entry which is preliminary data.</text>
</comment>